<dbReference type="Proteomes" id="UP001152561">
    <property type="component" value="Unassembled WGS sequence"/>
</dbReference>
<comment type="caution">
    <text evidence="2">The sequence shown here is derived from an EMBL/GenBank/DDBJ whole genome shotgun (WGS) entry which is preliminary data.</text>
</comment>
<evidence type="ECO:0000313" key="2">
    <source>
        <dbReference type="EMBL" id="KAJ8563662.1"/>
    </source>
</evidence>
<feature type="region of interest" description="Disordered" evidence="1">
    <location>
        <begin position="63"/>
        <end position="130"/>
    </location>
</feature>
<evidence type="ECO:0000313" key="3">
    <source>
        <dbReference type="Proteomes" id="UP001152561"/>
    </source>
</evidence>
<feature type="compositionally biased region" description="Polar residues" evidence="1">
    <location>
        <begin position="107"/>
        <end position="117"/>
    </location>
</feature>
<organism evidence="2 3">
    <name type="scientific">Anisodus acutangulus</name>
    <dbReference type="NCBI Taxonomy" id="402998"/>
    <lineage>
        <taxon>Eukaryota</taxon>
        <taxon>Viridiplantae</taxon>
        <taxon>Streptophyta</taxon>
        <taxon>Embryophyta</taxon>
        <taxon>Tracheophyta</taxon>
        <taxon>Spermatophyta</taxon>
        <taxon>Magnoliopsida</taxon>
        <taxon>eudicotyledons</taxon>
        <taxon>Gunneridae</taxon>
        <taxon>Pentapetalae</taxon>
        <taxon>asterids</taxon>
        <taxon>lamiids</taxon>
        <taxon>Solanales</taxon>
        <taxon>Solanaceae</taxon>
        <taxon>Solanoideae</taxon>
        <taxon>Hyoscyameae</taxon>
        <taxon>Anisodus</taxon>
    </lineage>
</organism>
<evidence type="ECO:0000256" key="1">
    <source>
        <dbReference type="SAM" id="MobiDB-lite"/>
    </source>
</evidence>
<name>A0A9Q1MT05_9SOLA</name>
<proteinExistence type="predicted"/>
<dbReference type="AlphaFoldDB" id="A0A9Q1MT05"/>
<protein>
    <submittedName>
        <fullName evidence="2">Uncharacterized protein</fullName>
    </submittedName>
</protein>
<dbReference type="EMBL" id="JAJAGQ010000005">
    <property type="protein sequence ID" value="KAJ8563662.1"/>
    <property type="molecule type" value="Genomic_DNA"/>
</dbReference>
<accession>A0A9Q1MT05</accession>
<gene>
    <name evidence="2" type="ORF">K7X08_032114</name>
</gene>
<keyword evidence="3" id="KW-1185">Reference proteome</keyword>
<reference evidence="3" key="1">
    <citation type="journal article" date="2023" name="Proc. Natl. Acad. Sci. U.S.A.">
        <title>Genomic and structural basis for evolution of tropane alkaloid biosynthesis.</title>
        <authorList>
            <person name="Wanga Y.-J."/>
            <person name="Taina T."/>
            <person name="Yua J.-Y."/>
            <person name="Lia J."/>
            <person name="Xua B."/>
            <person name="Chenc J."/>
            <person name="D'Auriad J.C."/>
            <person name="Huanga J.-P."/>
            <person name="Huanga S.-X."/>
        </authorList>
    </citation>
    <scope>NUCLEOTIDE SEQUENCE [LARGE SCALE GENOMIC DNA]</scope>
    <source>
        <strain evidence="3">cv. KIB-2019</strain>
    </source>
</reference>
<feature type="compositionally biased region" description="Polar residues" evidence="1">
    <location>
        <begin position="70"/>
        <end position="82"/>
    </location>
</feature>
<sequence length="167" mass="17738">MEIRRKISRKIVVKNIATIVGGGDLRESGSPAKLRSGRREVTGQIWKELNICCWGFPWREEAKEAETGNGDKNTGKQANPANTGGGTAVITSSGQSGVMKRKDLSNIPLSEQVSGSPTPDEAQKGKAVANETVTNVTIPLTATTIARYEPQSVTNTNVVANTSNTQG</sequence>